<organism evidence="1 2">
    <name type="scientific">Catharanthus roseus</name>
    <name type="common">Madagascar periwinkle</name>
    <name type="synonym">Vinca rosea</name>
    <dbReference type="NCBI Taxonomy" id="4058"/>
    <lineage>
        <taxon>Eukaryota</taxon>
        <taxon>Viridiplantae</taxon>
        <taxon>Streptophyta</taxon>
        <taxon>Embryophyta</taxon>
        <taxon>Tracheophyta</taxon>
        <taxon>Spermatophyta</taxon>
        <taxon>Magnoliopsida</taxon>
        <taxon>eudicotyledons</taxon>
        <taxon>Gunneridae</taxon>
        <taxon>Pentapetalae</taxon>
        <taxon>asterids</taxon>
        <taxon>lamiids</taxon>
        <taxon>Gentianales</taxon>
        <taxon>Apocynaceae</taxon>
        <taxon>Rauvolfioideae</taxon>
        <taxon>Vinceae</taxon>
        <taxon>Catharanthinae</taxon>
        <taxon>Catharanthus</taxon>
    </lineage>
</organism>
<gene>
    <name evidence="1" type="ORF">M9H77_26104</name>
</gene>
<reference evidence="2" key="1">
    <citation type="journal article" date="2023" name="Nat. Plants">
        <title>Single-cell RNA sequencing provides a high-resolution roadmap for understanding the multicellular compartmentation of specialized metabolism.</title>
        <authorList>
            <person name="Sun S."/>
            <person name="Shen X."/>
            <person name="Li Y."/>
            <person name="Li Y."/>
            <person name="Wang S."/>
            <person name="Li R."/>
            <person name="Zhang H."/>
            <person name="Shen G."/>
            <person name="Guo B."/>
            <person name="Wei J."/>
            <person name="Xu J."/>
            <person name="St-Pierre B."/>
            <person name="Chen S."/>
            <person name="Sun C."/>
        </authorList>
    </citation>
    <scope>NUCLEOTIDE SEQUENCE [LARGE SCALE GENOMIC DNA]</scope>
</reference>
<sequence>MRAVSGLIGINLVLRSCKSLNEHRVIDTYFMDKFFSASPVNLPCIIINCIRDTVNTNMKHRTFSFSLLLTNIFWHFEVHFSSEEQVITTSSDIINGETISRSGFEYNKIERRWIARSGLSRRENFGHQRTKPTRYSGKAVEEEEDDEDEGEDTEGRDKEYDESESSICTTLEQM</sequence>
<dbReference type="Proteomes" id="UP001060085">
    <property type="component" value="Linkage Group LG06"/>
</dbReference>
<proteinExistence type="predicted"/>
<accession>A0ACC0A967</accession>
<keyword evidence="2" id="KW-1185">Reference proteome</keyword>
<evidence type="ECO:0000313" key="1">
    <source>
        <dbReference type="EMBL" id="KAI5657311.1"/>
    </source>
</evidence>
<name>A0ACC0A967_CATRO</name>
<evidence type="ECO:0000313" key="2">
    <source>
        <dbReference type="Proteomes" id="UP001060085"/>
    </source>
</evidence>
<comment type="caution">
    <text evidence="1">The sequence shown here is derived from an EMBL/GenBank/DDBJ whole genome shotgun (WGS) entry which is preliminary data.</text>
</comment>
<protein>
    <submittedName>
        <fullName evidence="1">Uncharacterized protein</fullName>
    </submittedName>
</protein>
<dbReference type="EMBL" id="CM044706">
    <property type="protein sequence ID" value="KAI5657311.1"/>
    <property type="molecule type" value="Genomic_DNA"/>
</dbReference>